<protein>
    <submittedName>
        <fullName evidence="1">Uncharacterized protein</fullName>
    </submittedName>
</protein>
<evidence type="ECO:0000313" key="2">
    <source>
        <dbReference type="Proteomes" id="UP000054324"/>
    </source>
</evidence>
<dbReference type="RefSeq" id="XP_009171354.1">
    <property type="nucleotide sequence ID" value="XM_009173090.1"/>
</dbReference>
<name>A0A074ZNL2_OPIVI</name>
<accession>A0A074ZNL2</accession>
<dbReference type="GeneID" id="20321724"/>
<sequence>MYPRAQGKYSADVYRFVHLHCFALHNPKSKGFTRNSNRRSQLNLLGHATALRTKVELKQLRSQTASPSFRIRCEPALIFCRRLLGPWTPTIQWYGQVIAKFRKGQC</sequence>
<dbReference type="AlphaFoldDB" id="A0A074ZNL2"/>
<evidence type="ECO:0000313" key="1">
    <source>
        <dbReference type="EMBL" id="KER24925.1"/>
    </source>
</evidence>
<organism evidence="1 2">
    <name type="scientific">Opisthorchis viverrini</name>
    <name type="common">Southeast Asian liver fluke</name>
    <dbReference type="NCBI Taxonomy" id="6198"/>
    <lineage>
        <taxon>Eukaryota</taxon>
        <taxon>Metazoa</taxon>
        <taxon>Spiralia</taxon>
        <taxon>Lophotrochozoa</taxon>
        <taxon>Platyhelminthes</taxon>
        <taxon>Trematoda</taxon>
        <taxon>Digenea</taxon>
        <taxon>Opisthorchiida</taxon>
        <taxon>Opisthorchiata</taxon>
        <taxon>Opisthorchiidae</taxon>
        <taxon>Opisthorchis</taxon>
    </lineage>
</organism>
<dbReference type="EMBL" id="KL596793">
    <property type="protein sequence ID" value="KER24925.1"/>
    <property type="molecule type" value="Genomic_DNA"/>
</dbReference>
<reference evidence="1 2" key="1">
    <citation type="submission" date="2013-11" db="EMBL/GenBank/DDBJ databases">
        <title>Opisthorchis viverrini - life in the bile duct.</title>
        <authorList>
            <person name="Young N.D."/>
            <person name="Nagarajan N."/>
            <person name="Lin S.J."/>
            <person name="Korhonen P.K."/>
            <person name="Jex A.R."/>
            <person name="Hall R.S."/>
            <person name="Safavi-Hemami H."/>
            <person name="Kaewkong W."/>
            <person name="Bertrand D."/>
            <person name="Gao S."/>
            <person name="Seet Q."/>
            <person name="Wongkham S."/>
            <person name="Teh B.T."/>
            <person name="Wongkham C."/>
            <person name="Intapan P.M."/>
            <person name="Maleewong W."/>
            <person name="Yang X."/>
            <person name="Hu M."/>
            <person name="Wang Z."/>
            <person name="Hofmann A."/>
            <person name="Sternberg P.W."/>
            <person name="Tan P."/>
            <person name="Wang J."/>
            <person name="Gasser R.B."/>
        </authorList>
    </citation>
    <scope>NUCLEOTIDE SEQUENCE [LARGE SCALE GENOMIC DNA]</scope>
</reference>
<keyword evidence="2" id="KW-1185">Reference proteome</keyword>
<proteinExistence type="predicted"/>
<dbReference type="Proteomes" id="UP000054324">
    <property type="component" value="Unassembled WGS sequence"/>
</dbReference>
<dbReference type="CTD" id="20321724"/>
<dbReference type="KEGG" id="ovi:T265_07545"/>
<gene>
    <name evidence="1" type="ORF">T265_07545</name>
</gene>